<dbReference type="EMBL" id="JAULRT010000062">
    <property type="protein sequence ID" value="MDO3384162.1"/>
    <property type="molecule type" value="Genomic_DNA"/>
</dbReference>
<feature type="transmembrane region" description="Helical" evidence="1">
    <location>
        <begin position="34"/>
        <end position="56"/>
    </location>
</feature>
<name>A0ABT8TP17_9GAMM</name>
<keyword evidence="1" id="KW-0812">Transmembrane</keyword>
<keyword evidence="1" id="KW-0472">Membrane</keyword>
<proteinExistence type="predicted"/>
<evidence type="ECO:0000256" key="1">
    <source>
        <dbReference type="SAM" id="Phobius"/>
    </source>
</evidence>
<comment type="caution">
    <text evidence="2">The sequence shown here is derived from an EMBL/GenBank/DDBJ whole genome shotgun (WGS) entry which is preliminary data.</text>
</comment>
<evidence type="ECO:0000313" key="3">
    <source>
        <dbReference type="Proteomes" id="UP001168380"/>
    </source>
</evidence>
<dbReference type="PANTHER" id="PTHR34351:SF1">
    <property type="entry name" value="SLR1927 PROTEIN"/>
    <property type="match status" value="1"/>
</dbReference>
<protein>
    <submittedName>
        <fullName evidence="2">DUF58 domain-containing protein</fullName>
    </submittedName>
</protein>
<organism evidence="2 3">
    <name type="scientific">Gilvimarinus algae</name>
    <dbReference type="NCBI Taxonomy" id="3058037"/>
    <lineage>
        <taxon>Bacteria</taxon>
        <taxon>Pseudomonadati</taxon>
        <taxon>Pseudomonadota</taxon>
        <taxon>Gammaproteobacteria</taxon>
        <taxon>Cellvibrionales</taxon>
        <taxon>Cellvibrionaceae</taxon>
        <taxon>Gilvimarinus</taxon>
    </lineage>
</organism>
<feature type="transmembrane region" description="Helical" evidence="1">
    <location>
        <begin position="62"/>
        <end position="83"/>
    </location>
</feature>
<dbReference type="Proteomes" id="UP001168380">
    <property type="component" value="Unassembled WGS sequence"/>
</dbReference>
<dbReference type="PANTHER" id="PTHR34351">
    <property type="entry name" value="SLR1927 PROTEIN-RELATED"/>
    <property type="match status" value="1"/>
</dbReference>
<evidence type="ECO:0000313" key="2">
    <source>
        <dbReference type="EMBL" id="MDO3384162.1"/>
    </source>
</evidence>
<keyword evidence="1" id="KW-1133">Transmembrane helix</keyword>
<reference evidence="2" key="1">
    <citation type="submission" date="2023-07" db="EMBL/GenBank/DDBJ databases">
        <title>Gilvimarinus algae sp. nov., isolated from the surface of Kelp.</title>
        <authorList>
            <person name="Sun Y.Y."/>
            <person name="Gong Y."/>
            <person name="Du Z.J."/>
        </authorList>
    </citation>
    <scope>NUCLEOTIDE SEQUENCE</scope>
    <source>
        <strain evidence="2">SDUM040014</strain>
    </source>
</reference>
<keyword evidence="3" id="KW-1185">Reference proteome</keyword>
<sequence>MSEPIKYRLESFFWRWAQRRSPRASAVTLRHRSIYVLPSKAGLGFFLAMLLLWLLGTNYQNNLILAVSFMLIALFLVAILHAFRNLAGLRVEGLPAEPGFVGERVELAVELTPARGCRADNLLLALAPELEVRADVAQGKRQLVHLPLRAEKRGWLRPPRLLIKSYYPLGITRVWSWVHLEARVLVYPKPLPASLISASGGGELGDEGQRLKAEDDFIGFSQYQPGASMAQVAWKLYARGAGLHLKQYGGAEQESLWLDFDAVQGDVEQRLSGLCFLALKWHRQGRDYGLKLPSGTLNPATGDEHLHRVLKALALYNLPETD</sequence>
<dbReference type="RefSeq" id="WP_302715487.1">
    <property type="nucleotide sequence ID" value="NZ_JAULRT010000062.1"/>
</dbReference>
<gene>
    <name evidence="2" type="ORF">QWI16_18430</name>
</gene>
<accession>A0ABT8TP17</accession>